<reference evidence="2 3" key="1">
    <citation type="submission" date="2014-09" db="EMBL/GenBank/DDBJ databases">
        <title>Genome sequences of Lysobacter dokdonensis DS-58.</title>
        <authorList>
            <person name="Kim J.F."/>
            <person name="Kwak M.-J."/>
        </authorList>
    </citation>
    <scope>NUCLEOTIDE SEQUENCE [LARGE SCALE GENOMIC DNA]</scope>
    <source>
        <strain evidence="2 3">DS-58</strain>
    </source>
</reference>
<proteinExistence type="predicted"/>
<feature type="transmembrane region" description="Helical" evidence="1">
    <location>
        <begin position="20"/>
        <end position="40"/>
    </location>
</feature>
<accession>A0A0A2WDF3</accession>
<keyword evidence="1" id="KW-0812">Transmembrane</keyword>
<protein>
    <recommendedName>
        <fullName evidence="4">Transmembrane protein</fullName>
    </recommendedName>
</protein>
<evidence type="ECO:0000256" key="1">
    <source>
        <dbReference type="SAM" id="Phobius"/>
    </source>
</evidence>
<evidence type="ECO:0000313" key="3">
    <source>
        <dbReference type="Proteomes" id="UP000030518"/>
    </source>
</evidence>
<feature type="transmembrane region" description="Helical" evidence="1">
    <location>
        <begin position="46"/>
        <end position="64"/>
    </location>
</feature>
<comment type="caution">
    <text evidence="2">The sequence shown here is derived from an EMBL/GenBank/DDBJ whole genome shotgun (WGS) entry which is preliminary data.</text>
</comment>
<dbReference type="AlphaFoldDB" id="A0A0A2WDF3"/>
<sequence length="147" mass="15362">MTAPMDLRVMGTLLRQGRRVDACSGGVAFVAVAWLVAMTFATADVTVVACLVASLGFAAWRAWLGVRIAFDAGLFLAAADAGTPGQAAEALDRSLIALRLVAPERAGRDWPARWQGARALMRTHFIAATCQCAVFAVALAVAVSKGT</sequence>
<dbReference type="eggNOG" id="ENOG5033D3N">
    <property type="taxonomic scope" value="Bacteria"/>
</dbReference>
<organism evidence="2 3">
    <name type="scientific">Lysobacter dokdonensis DS-58</name>
    <dbReference type="NCBI Taxonomy" id="1300345"/>
    <lineage>
        <taxon>Bacteria</taxon>
        <taxon>Pseudomonadati</taxon>
        <taxon>Pseudomonadota</taxon>
        <taxon>Gammaproteobacteria</taxon>
        <taxon>Lysobacterales</taxon>
        <taxon>Lysobacteraceae</taxon>
        <taxon>Noviluteimonas</taxon>
    </lineage>
</organism>
<evidence type="ECO:0008006" key="4">
    <source>
        <dbReference type="Google" id="ProtNLM"/>
    </source>
</evidence>
<dbReference type="Proteomes" id="UP000030518">
    <property type="component" value="Unassembled WGS sequence"/>
</dbReference>
<keyword evidence="1" id="KW-0472">Membrane</keyword>
<dbReference type="OrthoDB" id="6053999at2"/>
<evidence type="ECO:0000313" key="2">
    <source>
        <dbReference type="EMBL" id="KGQ18236.1"/>
    </source>
</evidence>
<dbReference type="RefSeq" id="WP_036170634.1">
    <property type="nucleotide sequence ID" value="NZ_JRKJ01000021.1"/>
</dbReference>
<dbReference type="EMBL" id="JRKJ01000021">
    <property type="protein sequence ID" value="KGQ18236.1"/>
    <property type="molecule type" value="Genomic_DNA"/>
</dbReference>
<dbReference type="STRING" id="1300345.LF41_1591"/>
<name>A0A0A2WDF3_9GAMM</name>
<gene>
    <name evidence="2" type="ORF">LF41_1591</name>
</gene>
<dbReference type="PATRIC" id="fig|1300345.3.peg.2660"/>
<feature type="transmembrane region" description="Helical" evidence="1">
    <location>
        <begin position="123"/>
        <end position="143"/>
    </location>
</feature>
<keyword evidence="3" id="KW-1185">Reference proteome</keyword>
<keyword evidence="1" id="KW-1133">Transmembrane helix</keyword>